<feature type="compositionally biased region" description="Polar residues" evidence="7">
    <location>
        <begin position="68"/>
        <end position="79"/>
    </location>
</feature>
<evidence type="ECO:0000313" key="9">
    <source>
        <dbReference type="Proteomes" id="UP001371456"/>
    </source>
</evidence>
<evidence type="ECO:0000256" key="1">
    <source>
        <dbReference type="ARBA" id="ARBA00010617"/>
    </source>
</evidence>
<evidence type="ECO:0000256" key="2">
    <source>
        <dbReference type="ARBA" id="ARBA00022617"/>
    </source>
</evidence>
<dbReference type="InterPro" id="IPR036396">
    <property type="entry name" value="Cyt_P450_sf"/>
</dbReference>
<dbReference type="GO" id="GO:0020037">
    <property type="term" value="F:heme binding"/>
    <property type="evidence" value="ECO:0007669"/>
    <property type="project" value="InterPro"/>
</dbReference>
<dbReference type="GO" id="GO:0005506">
    <property type="term" value="F:iron ion binding"/>
    <property type="evidence" value="ECO:0007669"/>
    <property type="project" value="InterPro"/>
</dbReference>
<dbReference type="PANTHER" id="PTHR47953:SF16">
    <property type="entry name" value="CYTOCHROME P450 71D8"/>
    <property type="match status" value="1"/>
</dbReference>
<keyword evidence="5" id="KW-0408">Iron</keyword>
<accession>A0AAN8TUN7</accession>
<feature type="region of interest" description="Disordered" evidence="7">
    <location>
        <begin position="54"/>
        <end position="79"/>
    </location>
</feature>
<evidence type="ECO:0000256" key="5">
    <source>
        <dbReference type="ARBA" id="ARBA00023004"/>
    </source>
</evidence>
<evidence type="ECO:0000313" key="8">
    <source>
        <dbReference type="EMBL" id="KAK6791867.1"/>
    </source>
</evidence>
<evidence type="ECO:0000256" key="3">
    <source>
        <dbReference type="ARBA" id="ARBA00022723"/>
    </source>
</evidence>
<comment type="similarity">
    <text evidence="1">Belongs to the cytochrome P450 family.</text>
</comment>
<evidence type="ECO:0000256" key="4">
    <source>
        <dbReference type="ARBA" id="ARBA00023002"/>
    </source>
</evidence>
<keyword evidence="3" id="KW-0479">Metal-binding</keyword>
<keyword evidence="6" id="KW-0503">Monooxygenase</keyword>
<gene>
    <name evidence="8" type="ORF">RDI58_010948</name>
</gene>
<dbReference type="SUPFAM" id="SSF48264">
    <property type="entry name" value="Cytochrome P450"/>
    <property type="match status" value="1"/>
</dbReference>
<dbReference type="InterPro" id="IPR052306">
    <property type="entry name" value="CYP450_71D"/>
</dbReference>
<dbReference type="EMBL" id="JBANQN010000004">
    <property type="protein sequence ID" value="KAK6791867.1"/>
    <property type="molecule type" value="Genomic_DNA"/>
</dbReference>
<name>A0AAN8TUN7_SOLBU</name>
<reference evidence="8 9" key="1">
    <citation type="submission" date="2024-02" db="EMBL/GenBank/DDBJ databases">
        <title>de novo genome assembly of Solanum bulbocastanum strain 11H21.</title>
        <authorList>
            <person name="Hosaka A.J."/>
        </authorList>
    </citation>
    <scope>NUCLEOTIDE SEQUENCE [LARGE SCALE GENOMIC DNA]</scope>
    <source>
        <tissue evidence="8">Young leaves</tissue>
    </source>
</reference>
<comment type="caution">
    <text evidence="8">The sequence shown here is derived from an EMBL/GenBank/DDBJ whole genome shotgun (WGS) entry which is preliminary data.</text>
</comment>
<dbReference type="PANTHER" id="PTHR47953">
    <property type="entry name" value="OS08G0105600 PROTEIN"/>
    <property type="match status" value="1"/>
</dbReference>
<evidence type="ECO:0000256" key="7">
    <source>
        <dbReference type="SAM" id="MobiDB-lite"/>
    </source>
</evidence>
<dbReference type="GO" id="GO:0004497">
    <property type="term" value="F:monooxygenase activity"/>
    <property type="evidence" value="ECO:0007669"/>
    <property type="project" value="UniProtKB-KW"/>
</dbReference>
<keyword evidence="2" id="KW-0349">Heme</keyword>
<keyword evidence="4" id="KW-0560">Oxidoreductase</keyword>
<proteinExistence type="inferred from homology"/>
<dbReference type="AlphaFoldDB" id="A0AAN8TUN7"/>
<dbReference type="Proteomes" id="UP001371456">
    <property type="component" value="Unassembled WGS sequence"/>
</dbReference>
<evidence type="ECO:0000256" key="6">
    <source>
        <dbReference type="ARBA" id="ARBA00023033"/>
    </source>
</evidence>
<dbReference type="GO" id="GO:0016705">
    <property type="term" value="F:oxidoreductase activity, acting on paired donors, with incorporation or reduction of molecular oxygen"/>
    <property type="evidence" value="ECO:0007669"/>
    <property type="project" value="InterPro"/>
</dbReference>
<organism evidence="8 9">
    <name type="scientific">Solanum bulbocastanum</name>
    <name type="common">Wild potato</name>
    <dbReference type="NCBI Taxonomy" id="147425"/>
    <lineage>
        <taxon>Eukaryota</taxon>
        <taxon>Viridiplantae</taxon>
        <taxon>Streptophyta</taxon>
        <taxon>Embryophyta</taxon>
        <taxon>Tracheophyta</taxon>
        <taxon>Spermatophyta</taxon>
        <taxon>Magnoliopsida</taxon>
        <taxon>eudicotyledons</taxon>
        <taxon>Gunneridae</taxon>
        <taxon>Pentapetalae</taxon>
        <taxon>asterids</taxon>
        <taxon>lamiids</taxon>
        <taxon>Solanales</taxon>
        <taxon>Solanaceae</taxon>
        <taxon>Solanoideae</taxon>
        <taxon>Solaneae</taxon>
        <taxon>Solanum</taxon>
    </lineage>
</organism>
<sequence length="79" mass="8241">MGKTNGALGGEDLSAVLIRLVNDGGLQFPITNDNIKAIMFDMFAAGTETSSSKTCLGNGANEEKPKCNCQSSSRSARSL</sequence>
<protein>
    <submittedName>
        <fullName evidence="8">Uncharacterized protein</fullName>
    </submittedName>
</protein>
<keyword evidence="9" id="KW-1185">Reference proteome</keyword>